<keyword evidence="7" id="KW-0472">Membrane</keyword>
<keyword evidence="3 9" id="KW-0418">Kinase</keyword>
<proteinExistence type="predicted"/>
<evidence type="ECO:0000256" key="5">
    <source>
        <dbReference type="PROSITE-ProRule" id="PRU10141"/>
    </source>
</evidence>
<keyword evidence="7" id="KW-0812">Transmembrane</keyword>
<evidence type="ECO:0000256" key="3">
    <source>
        <dbReference type="ARBA" id="ARBA00022777"/>
    </source>
</evidence>
<evidence type="ECO:0000256" key="7">
    <source>
        <dbReference type="SAM" id="Phobius"/>
    </source>
</evidence>
<comment type="caution">
    <text evidence="9">The sequence shown here is derived from an EMBL/GenBank/DDBJ whole genome shotgun (WGS) entry which is preliminary data.</text>
</comment>
<dbReference type="PANTHER" id="PTHR43289">
    <property type="entry name" value="MITOGEN-ACTIVATED PROTEIN KINASE KINASE KINASE 20-RELATED"/>
    <property type="match status" value="1"/>
</dbReference>
<dbReference type="SUPFAM" id="SSF56112">
    <property type="entry name" value="Protein kinase-like (PK-like)"/>
    <property type="match status" value="1"/>
</dbReference>
<evidence type="ECO:0000256" key="2">
    <source>
        <dbReference type="ARBA" id="ARBA00022741"/>
    </source>
</evidence>
<dbReference type="Pfam" id="PF14326">
    <property type="entry name" value="DUF4384"/>
    <property type="match status" value="1"/>
</dbReference>
<dbReference type="InterPro" id="IPR011009">
    <property type="entry name" value="Kinase-like_dom_sf"/>
</dbReference>
<dbReference type="CDD" id="cd14014">
    <property type="entry name" value="STKc_PknB_like"/>
    <property type="match status" value="1"/>
</dbReference>
<dbReference type="PROSITE" id="PS50011">
    <property type="entry name" value="PROTEIN_KINASE_DOM"/>
    <property type="match status" value="1"/>
</dbReference>
<dbReference type="Pfam" id="PF00069">
    <property type="entry name" value="Pkinase"/>
    <property type="match status" value="1"/>
</dbReference>
<organism evidence="9 10">
    <name type="scientific">Eiseniibacteriota bacterium</name>
    <dbReference type="NCBI Taxonomy" id="2212470"/>
    <lineage>
        <taxon>Bacteria</taxon>
        <taxon>Candidatus Eiseniibacteriota</taxon>
    </lineage>
</organism>
<dbReference type="GO" id="GO:0005524">
    <property type="term" value="F:ATP binding"/>
    <property type="evidence" value="ECO:0007669"/>
    <property type="project" value="UniProtKB-UniRule"/>
</dbReference>
<dbReference type="PROSITE" id="PS00107">
    <property type="entry name" value="PROTEIN_KINASE_ATP"/>
    <property type="match status" value="1"/>
</dbReference>
<evidence type="ECO:0000259" key="8">
    <source>
        <dbReference type="PROSITE" id="PS50011"/>
    </source>
</evidence>
<dbReference type="PANTHER" id="PTHR43289:SF6">
    <property type="entry name" value="SERINE_THREONINE-PROTEIN KINASE NEKL-3"/>
    <property type="match status" value="1"/>
</dbReference>
<keyword evidence="1" id="KW-0808">Transferase</keyword>
<feature type="binding site" evidence="5">
    <location>
        <position position="102"/>
    </location>
    <ligand>
        <name>ATP</name>
        <dbReference type="ChEBI" id="CHEBI:30616"/>
    </ligand>
</feature>
<dbReference type="Proteomes" id="UP000580839">
    <property type="component" value="Unassembled WGS sequence"/>
</dbReference>
<dbReference type="SMART" id="SM00220">
    <property type="entry name" value="S_TKc"/>
    <property type="match status" value="1"/>
</dbReference>
<dbReference type="Gene3D" id="3.30.200.20">
    <property type="entry name" value="Phosphorylase Kinase, domain 1"/>
    <property type="match status" value="1"/>
</dbReference>
<dbReference type="EMBL" id="JABFRW010000175">
    <property type="protein sequence ID" value="NOT35137.1"/>
    <property type="molecule type" value="Genomic_DNA"/>
</dbReference>
<dbReference type="InterPro" id="IPR000719">
    <property type="entry name" value="Prot_kinase_dom"/>
</dbReference>
<feature type="domain" description="Protein kinase" evidence="8">
    <location>
        <begin position="73"/>
        <end position="332"/>
    </location>
</feature>
<keyword evidence="7" id="KW-1133">Transmembrane helix</keyword>
<protein>
    <submittedName>
        <fullName evidence="9">Protein kinase</fullName>
    </submittedName>
</protein>
<name>A0A849SQD5_UNCEI</name>
<keyword evidence="4 5" id="KW-0067">ATP-binding</keyword>
<dbReference type="AlphaFoldDB" id="A0A849SQD5"/>
<evidence type="ECO:0000313" key="10">
    <source>
        <dbReference type="Proteomes" id="UP000580839"/>
    </source>
</evidence>
<feature type="compositionally biased region" description="Low complexity" evidence="6">
    <location>
        <begin position="374"/>
        <end position="384"/>
    </location>
</feature>
<feature type="region of interest" description="Disordered" evidence="6">
    <location>
        <begin position="371"/>
        <end position="419"/>
    </location>
</feature>
<dbReference type="Gene3D" id="1.10.510.10">
    <property type="entry name" value="Transferase(Phosphotransferase) domain 1"/>
    <property type="match status" value="1"/>
</dbReference>
<reference evidence="9 10" key="1">
    <citation type="submission" date="2020-04" db="EMBL/GenBank/DDBJ databases">
        <title>Metagenomic profiling of ammonia- and methane-oxidizing microorganisms in a Dutch drinking water treatment plant.</title>
        <authorList>
            <person name="Poghosyan L."/>
            <person name="Leucker S."/>
        </authorList>
    </citation>
    <scope>NUCLEOTIDE SEQUENCE [LARGE SCALE GENOMIC DNA]</scope>
    <source>
        <strain evidence="9">S-RSF-IL-03</strain>
    </source>
</reference>
<dbReference type="InterPro" id="IPR025493">
    <property type="entry name" value="DUF4384"/>
</dbReference>
<evidence type="ECO:0000313" key="9">
    <source>
        <dbReference type="EMBL" id="NOT35137.1"/>
    </source>
</evidence>
<accession>A0A849SQD5</accession>
<gene>
    <name evidence="9" type="ORF">HOP12_13395</name>
</gene>
<keyword evidence="2 5" id="KW-0547">Nucleotide-binding</keyword>
<evidence type="ECO:0000256" key="1">
    <source>
        <dbReference type="ARBA" id="ARBA00022679"/>
    </source>
</evidence>
<evidence type="ECO:0000256" key="6">
    <source>
        <dbReference type="SAM" id="MobiDB-lite"/>
    </source>
</evidence>
<feature type="transmembrane region" description="Helical" evidence="7">
    <location>
        <begin position="350"/>
        <end position="368"/>
    </location>
</feature>
<feature type="compositionally biased region" description="Basic and acidic residues" evidence="6">
    <location>
        <begin position="392"/>
        <end position="401"/>
    </location>
</feature>
<dbReference type="InterPro" id="IPR017441">
    <property type="entry name" value="Protein_kinase_ATP_BS"/>
</dbReference>
<evidence type="ECO:0000256" key="4">
    <source>
        <dbReference type="ARBA" id="ARBA00022840"/>
    </source>
</evidence>
<dbReference type="GO" id="GO:0004674">
    <property type="term" value="F:protein serine/threonine kinase activity"/>
    <property type="evidence" value="ECO:0007669"/>
    <property type="project" value="TreeGrafter"/>
</dbReference>
<sequence>MIRAKEDPRLVELALVVSDARPVDWERALAESPDLEPALTQLRILAQVAEQSEQPVEPAEPDPGKTLFEWGTLRALKQLGAGGFGEVFAAWDPKLERMVALKLRRSEGGADSSGTLQWLLEARRLASVRHPNVLNVYGADVHDGRAGIWTELIAGRTLEEALTVQGVFGAGEASIIGMDVCAALAAVHAAGLVHGDVKATNVMRAGASSTDTRASGRIVLMDFGSAREPGTDAAFGTPLGAAPELLRGDPASVASDLYAVGVLLYRLVARRYPFEADSLGELRDRVSRGERTPLRSARPDLPRGFVELVERALELDPARRFASAAEMEQALGAEIRSRTSRPAAKVMRRLVLVSAAIALLMTVGVVALRERATTSRTSESSNAAPPLLTAEPRVEPTRDPAEDSPTASPAPGASVSRPARGPLERVDVTLFLVNGDVREAVRSGDRIRPGDRLGLEVTSAEPIHVYVLGEDDHGSVVALYPLTAGDREALAPGASHRLPGRHDGEQLNWQVTSAGGRERILVLAGRQRLPSIEGVLATAEPPREGAVVEYPAVGERALLELRGITGIARDSIRPRLQESRLEALARHLGENRTPVWMRLFVLENPMR</sequence>